<dbReference type="GO" id="GO:0006805">
    <property type="term" value="P:xenobiotic metabolic process"/>
    <property type="evidence" value="ECO:0007669"/>
    <property type="project" value="TreeGrafter"/>
</dbReference>
<dbReference type="PANTHER" id="PTHR24300:SF403">
    <property type="entry name" value="CYTOCHROME P450 306A1"/>
    <property type="match status" value="1"/>
</dbReference>
<evidence type="ECO:0000256" key="7">
    <source>
        <dbReference type="PIRSR" id="PIRSR602401-1"/>
    </source>
</evidence>
<dbReference type="OrthoDB" id="2789670at2759"/>
<dbReference type="GO" id="GO:0005506">
    <property type="term" value="F:iron ion binding"/>
    <property type="evidence" value="ECO:0007669"/>
    <property type="project" value="InterPro"/>
</dbReference>
<dbReference type="Proteomes" id="UP000887568">
    <property type="component" value="Unplaced"/>
</dbReference>
<dbReference type="PANTHER" id="PTHR24300">
    <property type="entry name" value="CYTOCHROME P450 508A4-RELATED"/>
    <property type="match status" value="1"/>
</dbReference>
<dbReference type="Pfam" id="PF00067">
    <property type="entry name" value="p450"/>
    <property type="match status" value="1"/>
</dbReference>
<dbReference type="GO" id="GO:0016712">
    <property type="term" value="F:oxidoreductase activity, acting on paired donors, with incorporation or reduction of molecular oxygen, reduced flavin or flavoprotein as one donor, and incorporation of one atom of oxygen"/>
    <property type="evidence" value="ECO:0007669"/>
    <property type="project" value="TreeGrafter"/>
</dbReference>
<reference evidence="10" key="1">
    <citation type="submission" date="2022-11" db="UniProtKB">
        <authorList>
            <consortium name="EnsemblMetazoa"/>
        </authorList>
    </citation>
    <scope>IDENTIFICATION</scope>
</reference>
<dbReference type="EnsemblMetazoa" id="XM_038205118.1">
    <property type="protein sequence ID" value="XP_038061046.1"/>
    <property type="gene ID" value="LOC119731840"/>
</dbReference>
<dbReference type="PRINTS" id="PR00385">
    <property type="entry name" value="P450"/>
</dbReference>
<evidence type="ECO:0000256" key="2">
    <source>
        <dbReference type="ARBA" id="ARBA00010617"/>
    </source>
</evidence>
<dbReference type="SUPFAM" id="SSF48264">
    <property type="entry name" value="Cytochrome P450"/>
    <property type="match status" value="1"/>
</dbReference>
<evidence type="ECO:0000256" key="1">
    <source>
        <dbReference type="ARBA" id="ARBA00001971"/>
    </source>
</evidence>
<evidence type="ECO:0008006" key="12">
    <source>
        <dbReference type="Google" id="ProtNLM"/>
    </source>
</evidence>
<evidence type="ECO:0000313" key="11">
    <source>
        <dbReference type="Proteomes" id="UP000887568"/>
    </source>
</evidence>
<proteinExistence type="inferred from homology"/>
<comment type="cofactor">
    <cofactor evidence="1 7">
        <name>heme</name>
        <dbReference type="ChEBI" id="CHEBI:30413"/>
    </cofactor>
</comment>
<keyword evidence="5 7" id="KW-0408">Iron</keyword>
<dbReference type="FunFam" id="1.10.630.10:FF:000036">
    <property type="entry name" value="CYtochrome P450 family"/>
    <property type="match status" value="1"/>
</dbReference>
<dbReference type="PRINTS" id="PR00463">
    <property type="entry name" value="EP450I"/>
</dbReference>
<dbReference type="Gene3D" id="1.10.630.10">
    <property type="entry name" value="Cytochrome P450"/>
    <property type="match status" value="1"/>
</dbReference>
<evidence type="ECO:0000256" key="3">
    <source>
        <dbReference type="ARBA" id="ARBA00022723"/>
    </source>
</evidence>
<keyword evidence="7 8" id="KW-0349">Heme</keyword>
<protein>
    <recommendedName>
        <fullName evidence="12">Cytochrome P450</fullName>
    </recommendedName>
</protein>
<dbReference type="InterPro" id="IPR002401">
    <property type="entry name" value="Cyt_P450_E_grp-I"/>
</dbReference>
<dbReference type="GO" id="GO:0008395">
    <property type="term" value="F:steroid hydroxylase activity"/>
    <property type="evidence" value="ECO:0007669"/>
    <property type="project" value="TreeGrafter"/>
</dbReference>
<dbReference type="AlphaFoldDB" id="A0A914AC51"/>
<keyword evidence="9" id="KW-0812">Transmembrane</keyword>
<dbReference type="GO" id="GO:0006082">
    <property type="term" value="P:organic acid metabolic process"/>
    <property type="evidence" value="ECO:0007669"/>
    <property type="project" value="TreeGrafter"/>
</dbReference>
<dbReference type="PROSITE" id="PS00086">
    <property type="entry name" value="CYTOCHROME_P450"/>
    <property type="match status" value="1"/>
</dbReference>
<feature type="transmembrane region" description="Helical" evidence="9">
    <location>
        <begin position="245"/>
        <end position="265"/>
    </location>
</feature>
<evidence type="ECO:0000256" key="9">
    <source>
        <dbReference type="SAM" id="Phobius"/>
    </source>
</evidence>
<evidence type="ECO:0000313" key="10">
    <source>
        <dbReference type="EnsemblMetazoa" id="XP_038061046.1"/>
    </source>
</evidence>
<evidence type="ECO:0000256" key="8">
    <source>
        <dbReference type="RuleBase" id="RU000461"/>
    </source>
</evidence>
<dbReference type="InterPro" id="IPR050182">
    <property type="entry name" value="Cytochrome_P450_fam2"/>
</dbReference>
<keyword evidence="11" id="KW-1185">Reference proteome</keyword>
<name>A0A914AC51_PATMI</name>
<keyword evidence="9" id="KW-1133">Transmembrane helix</keyword>
<evidence type="ECO:0000256" key="5">
    <source>
        <dbReference type="ARBA" id="ARBA00023004"/>
    </source>
</evidence>
<dbReference type="InterPro" id="IPR036396">
    <property type="entry name" value="Cyt_P450_sf"/>
</dbReference>
<organism evidence="10 11">
    <name type="scientific">Patiria miniata</name>
    <name type="common">Bat star</name>
    <name type="synonym">Asterina miniata</name>
    <dbReference type="NCBI Taxonomy" id="46514"/>
    <lineage>
        <taxon>Eukaryota</taxon>
        <taxon>Metazoa</taxon>
        <taxon>Echinodermata</taxon>
        <taxon>Eleutherozoa</taxon>
        <taxon>Asterozoa</taxon>
        <taxon>Asteroidea</taxon>
        <taxon>Valvatacea</taxon>
        <taxon>Valvatida</taxon>
        <taxon>Asterinidae</taxon>
        <taxon>Patiria</taxon>
    </lineage>
</organism>
<dbReference type="InterPro" id="IPR017972">
    <property type="entry name" value="Cyt_P450_CS"/>
</dbReference>
<evidence type="ECO:0000256" key="6">
    <source>
        <dbReference type="ARBA" id="ARBA00023033"/>
    </source>
</evidence>
<sequence>MLKHDQQKSVHKPDATYLMSVAIYAMMMGMFDATSLMGISTTTALIFVSVFLLVFWILRRHLSTRNLPPGPWAWPLLGNLPNLIAAGGGEAHEIFLRLSKKYGPVLRLDMVGGKRIIVLHGYEAISKAFSNPLLNDRPVSPISQSPGIGVITASGQGWKTQRNLVLRFMRDFSIGKSGFEGSIAQEVNTLIQEFKKTKGKPVKQEYLFCNALANIICSVVYGTRYDYNDPKFKELLHHTIRIFELLGSGGVLFFMPFVNVIARFIPSLREIIQHSKQYNIFVDEALLWHQADFDPHSAPTDFLYLCLNSKYWTQNKNLGMGHMMTTSGDLFFAGTETTASTLRWSLLYMMANPEIQARVQAEIDSVVGRDRLPQMSDKPNLPYTEATILEVQRISMILSLGVPHKAAEDTTLMGYTIPKGAILLPNFWALGRDPEVWHEPHLFKPERFLDKDGCVTRKDEFVPFSAGRRMCLGEPLAKMELFLFFTGLLHQFTFQRPDGAPPISFKSTAGFTFAPVPYEFCAIVRT</sequence>
<keyword evidence="3 7" id="KW-0479">Metal-binding</keyword>
<keyword evidence="9" id="KW-0472">Membrane</keyword>
<dbReference type="InterPro" id="IPR001128">
    <property type="entry name" value="Cyt_P450"/>
</dbReference>
<dbReference type="GeneID" id="119731840"/>
<dbReference type="GO" id="GO:0005737">
    <property type="term" value="C:cytoplasm"/>
    <property type="evidence" value="ECO:0007669"/>
    <property type="project" value="TreeGrafter"/>
</dbReference>
<dbReference type="GO" id="GO:0020037">
    <property type="term" value="F:heme binding"/>
    <property type="evidence" value="ECO:0007669"/>
    <property type="project" value="InterPro"/>
</dbReference>
<comment type="similarity">
    <text evidence="2 8">Belongs to the cytochrome P450 family.</text>
</comment>
<accession>A0A914AC51</accession>
<feature type="binding site" description="axial binding residue" evidence="7">
    <location>
        <position position="471"/>
    </location>
    <ligand>
        <name>heme</name>
        <dbReference type="ChEBI" id="CHEBI:30413"/>
    </ligand>
    <ligandPart>
        <name>Fe</name>
        <dbReference type="ChEBI" id="CHEBI:18248"/>
    </ligandPart>
</feature>
<dbReference type="RefSeq" id="XP_038061046.1">
    <property type="nucleotide sequence ID" value="XM_038205118.1"/>
</dbReference>
<evidence type="ECO:0000256" key="4">
    <source>
        <dbReference type="ARBA" id="ARBA00023002"/>
    </source>
</evidence>
<feature type="transmembrane region" description="Helical" evidence="9">
    <location>
        <begin position="206"/>
        <end position="225"/>
    </location>
</feature>
<feature type="transmembrane region" description="Helical" evidence="9">
    <location>
        <begin position="37"/>
        <end position="58"/>
    </location>
</feature>
<keyword evidence="6 8" id="KW-0503">Monooxygenase</keyword>
<keyword evidence="4 8" id="KW-0560">Oxidoreductase</keyword>